<dbReference type="SUPFAM" id="SSF140931">
    <property type="entry name" value="Fic-like"/>
    <property type="match status" value="1"/>
</dbReference>
<reference evidence="1 2" key="1">
    <citation type="submission" date="2020-08" db="EMBL/GenBank/DDBJ databases">
        <title>Genomic Encyclopedia of Type Strains, Phase IV (KMG-V): Genome sequencing to study the core and pangenomes of soil and plant-associated prokaryotes.</title>
        <authorList>
            <person name="Whitman W."/>
        </authorList>
    </citation>
    <scope>NUCLEOTIDE SEQUENCE [LARGE SCALE GENOMIC DNA]</scope>
    <source>
        <strain evidence="1 2">MP7CTX6</strain>
    </source>
</reference>
<name>A0A7W8YPQ4_9SPHI</name>
<evidence type="ECO:0000313" key="1">
    <source>
        <dbReference type="EMBL" id="MBB5619516.1"/>
    </source>
</evidence>
<organism evidence="1 2">
    <name type="scientific">Pedobacter cryoconitis</name>
    <dbReference type="NCBI Taxonomy" id="188932"/>
    <lineage>
        <taxon>Bacteria</taxon>
        <taxon>Pseudomonadati</taxon>
        <taxon>Bacteroidota</taxon>
        <taxon>Sphingobacteriia</taxon>
        <taxon>Sphingobacteriales</taxon>
        <taxon>Sphingobacteriaceae</taxon>
        <taxon>Pedobacter</taxon>
    </lineage>
</organism>
<dbReference type="AlphaFoldDB" id="A0A7W8YPQ4"/>
<evidence type="ECO:0000313" key="2">
    <source>
        <dbReference type="Proteomes" id="UP000537718"/>
    </source>
</evidence>
<dbReference type="EMBL" id="JACHCF010000001">
    <property type="protein sequence ID" value="MBB5619516.1"/>
    <property type="molecule type" value="Genomic_DNA"/>
</dbReference>
<protein>
    <submittedName>
        <fullName evidence="1">Acyl carrier protein phosphodiesterase</fullName>
    </submittedName>
</protein>
<accession>A0A7W8YPQ4</accession>
<dbReference type="RefSeq" id="WP_221270531.1">
    <property type="nucleotide sequence ID" value="NZ_JACHCF010000001.1"/>
</dbReference>
<dbReference type="Proteomes" id="UP000537718">
    <property type="component" value="Unassembled WGS sequence"/>
</dbReference>
<dbReference type="InterPro" id="IPR036597">
    <property type="entry name" value="Fido-like_dom_sf"/>
</dbReference>
<dbReference type="Gene3D" id="1.10.3290.10">
    <property type="entry name" value="Fido-like domain"/>
    <property type="match status" value="1"/>
</dbReference>
<sequence>MLKPYLQRFNEALSGFQNKFPKEKWSESFKNSLINDFAFYSSKIEDPGLEYGDTIKFLNDEFVEKENLISLFEINNHKEVLQNIIERYEDFELTKESIKEIHRDLMGNELSWNGNFKQELVGN</sequence>
<proteinExistence type="predicted"/>
<comment type="caution">
    <text evidence="1">The sequence shown here is derived from an EMBL/GenBank/DDBJ whole genome shotgun (WGS) entry which is preliminary data.</text>
</comment>
<gene>
    <name evidence="1" type="ORF">HDE69_000552</name>
</gene>